<name>A0ACC2PMZ7_9HYME</name>
<comment type="caution">
    <text evidence="1">The sequence shown here is derived from an EMBL/GenBank/DDBJ whole genome shotgun (WGS) entry which is preliminary data.</text>
</comment>
<organism evidence="1 2">
    <name type="scientific">Eretmocerus hayati</name>
    <dbReference type="NCBI Taxonomy" id="131215"/>
    <lineage>
        <taxon>Eukaryota</taxon>
        <taxon>Metazoa</taxon>
        <taxon>Ecdysozoa</taxon>
        <taxon>Arthropoda</taxon>
        <taxon>Hexapoda</taxon>
        <taxon>Insecta</taxon>
        <taxon>Pterygota</taxon>
        <taxon>Neoptera</taxon>
        <taxon>Endopterygota</taxon>
        <taxon>Hymenoptera</taxon>
        <taxon>Apocrita</taxon>
        <taxon>Proctotrupomorpha</taxon>
        <taxon>Chalcidoidea</taxon>
        <taxon>Aphelinidae</taxon>
        <taxon>Aphelininae</taxon>
        <taxon>Eretmocerus</taxon>
    </lineage>
</organism>
<gene>
    <name evidence="1" type="ORF">QAD02_020195</name>
</gene>
<proteinExistence type="predicted"/>
<reference evidence="1" key="1">
    <citation type="submission" date="2023-04" db="EMBL/GenBank/DDBJ databases">
        <title>A chromosome-level genome assembly of the parasitoid wasp Eretmocerus hayati.</title>
        <authorList>
            <person name="Zhong Y."/>
            <person name="Liu S."/>
            <person name="Liu Y."/>
        </authorList>
    </citation>
    <scope>NUCLEOTIDE SEQUENCE</scope>
    <source>
        <strain evidence="1">ZJU_SS_LIU_2023</strain>
    </source>
</reference>
<accession>A0ACC2PMZ7</accession>
<evidence type="ECO:0000313" key="2">
    <source>
        <dbReference type="Proteomes" id="UP001239111"/>
    </source>
</evidence>
<keyword evidence="2" id="KW-1185">Reference proteome</keyword>
<dbReference type="EMBL" id="CM056741">
    <property type="protein sequence ID" value="KAJ8684403.1"/>
    <property type="molecule type" value="Genomic_DNA"/>
</dbReference>
<dbReference type="Proteomes" id="UP001239111">
    <property type="component" value="Chromosome 1"/>
</dbReference>
<evidence type="ECO:0000313" key="1">
    <source>
        <dbReference type="EMBL" id="KAJ8684403.1"/>
    </source>
</evidence>
<sequence length="444" mass="51146">MRNSVRMQFVRKIQKVKKENEVEKLKQSLMSEKKEKKLNEDKLLPEEGDEEDSEEEIPHEKLRKVVIDSSEVICHAPVNQCIPQLPSANVIPLKPHFPQLPACHKTLLRRNEESMFRVQKFNKMITQMTLNLFTLFNVDGLPISNSSLIEFWLIVGKIFMEDISISHDPFAIAAWKGADKPKSVEIFLEDFITELNSILEGGVIIQKVHFKVEVHCFSCDKPARAFIICTIVIEASLHKFAELSARVYGGDSQNLTLHSFIHLVGDVQNMNCNVSQMTAFPFENKFSRYKKFLKSGYKPLHQLCYHIENDLKNYEGPKVYKDEINYSRRKSNGNCLINSVNYKQFYLSEKSPDNVVLLKNGDIQQLYAETKGSDVMIKGQKVQIIEEAFTYSMNSSLLGIHEVEFTVRGHIFPLKDVGKKMLRISVIEIPEEEKKDYVVPFLHT</sequence>
<protein>
    <submittedName>
        <fullName evidence="1">Uncharacterized protein</fullName>
    </submittedName>
</protein>